<protein>
    <submittedName>
        <fullName evidence="1">Uncharacterized protein</fullName>
    </submittedName>
</protein>
<organism evidence="1">
    <name type="scientific">viral metagenome</name>
    <dbReference type="NCBI Taxonomy" id="1070528"/>
    <lineage>
        <taxon>unclassified sequences</taxon>
        <taxon>metagenomes</taxon>
        <taxon>organismal metagenomes</taxon>
    </lineage>
</organism>
<name>A0A6C0C9P8_9ZZZZ</name>
<proteinExistence type="predicted"/>
<evidence type="ECO:0000313" key="1">
    <source>
        <dbReference type="EMBL" id="QHT01466.1"/>
    </source>
</evidence>
<dbReference type="EMBL" id="MN739373">
    <property type="protein sequence ID" value="QHT01466.1"/>
    <property type="molecule type" value="Genomic_DNA"/>
</dbReference>
<reference evidence="1" key="1">
    <citation type="journal article" date="2020" name="Nature">
        <title>Giant virus diversity and host interactions through global metagenomics.</title>
        <authorList>
            <person name="Schulz F."/>
            <person name="Roux S."/>
            <person name="Paez-Espino D."/>
            <person name="Jungbluth S."/>
            <person name="Walsh D.A."/>
            <person name="Denef V.J."/>
            <person name="McMahon K.D."/>
            <person name="Konstantinidis K.T."/>
            <person name="Eloe-Fadrosh E.A."/>
            <person name="Kyrpides N.C."/>
            <person name="Woyke T."/>
        </authorList>
    </citation>
    <scope>NUCLEOTIDE SEQUENCE</scope>
    <source>
        <strain evidence="1">GVMAG-M-3300020192-26</strain>
    </source>
</reference>
<dbReference type="AlphaFoldDB" id="A0A6C0C9P8"/>
<accession>A0A6C0C9P8</accession>
<sequence length="47" mass="5344">MLSLCADIHLIIGKNLNDKDKIAMFDASVAHLISDNRFNQSLHMLYI</sequence>